<dbReference type="EMBL" id="MHMQ01000031">
    <property type="protein sequence ID" value="OGZ29904.1"/>
    <property type="molecule type" value="Genomic_DNA"/>
</dbReference>
<dbReference type="InterPro" id="IPR015422">
    <property type="entry name" value="PyrdxlP-dep_Trfase_small"/>
</dbReference>
<dbReference type="SUPFAM" id="SSF53383">
    <property type="entry name" value="PLP-dependent transferases"/>
    <property type="match status" value="1"/>
</dbReference>
<evidence type="ECO:0000256" key="2">
    <source>
        <dbReference type="PIRSR" id="PIRSR000390-2"/>
    </source>
</evidence>
<name>A0A1G2EVS5_9BACT</name>
<comment type="similarity">
    <text evidence="3">Belongs to the DegT/DnrJ/EryC1 family.</text>
</comment>
<dbReference type="AlphaFoldDB" id="A0A1G2EVS5"/>
<dbReference type="PIRSF" id="PIRSF000390">
    <property type="entry name" value="PLP_StrS"/>
    <property type="match status" value="1"/>
</dbReference>
<dbReference type="PANTHER" id="PTHR30244:SF34">
    <property type="entry name" value="DTDP-4-AMINO-4,6-DIDEOXYGALACTOSE TRANSAMINASE"/>
    <property type="match status" value="1"/>
</dbReference>
<dbReference type="Proteomes" id="UP000177486">
    <property type="component" value="Unassembled WGS sequence"/>
</dbReference>
<organism evidence="4 5">
    <name type="scientific">Candidatus Niyogibacteria bacterium RIFCSPLOWO2_01_FULL_45_48</name>
    <dbReference type="NCBI Taxonomy" id="1801724"/>
    <lineage>
        <taxon>Bacteria</taxon>
        <taxon>Candidatus Niyogiibacteriota</taxon>
    </lineage>
</organism>
<dbReference type="Gene3D" id="3.90.1150.10">
    <property type="entry name" value="Aspartate Aminotransferase, domain 1"/>
    <property type="match status" value="1"/>
</dbReference>
<keyword evidence="2 3" id="KW-0663">Pyridoxal phosphate</keyword>
<protein>
    <recommendedName>
        <fullName evidence="6">DegT/DnrJ/EryC1/StrS aminotransferase</fullName>
    </recommendedName>
</protein>
<dbReference type="Pfam" id="PF01041">
    <property type="entry name" value="DegT_DnrJ_EryC1"/>
    <property type="match status" value="1"/>
</dbReference>
<dbReference type="GO" id="GO:0000271">
    <property type="term" value="P:polysaccharide biosynthetic process"/>
    <property type="evidence" value="ECO:0007669"/>
    <property type="project" value="TreeGrafter"/>
</dbReference>
<gene>
    <name evidence="4" type="ORF">A2931_00855</name>
</gene>
<comment type="caution">
    <text evidence="4">The sequence shown here is derived from an EMBL/GenBank/DDBJ whole genome shotgun (WGS) entry which is preliminary data.</text>
</comment>
<feature type="modified residue" description="N6-(pyridoxal phosphate)lysine" evidence="2">
    <location>
        <position position="204"/>
    </location>
</feature>
<dbReference type="GO" id="GO:0030170">
    <property type="term" value="F:pyridoxal phosphate binding"/>
    <property type="evidence" value="ECO:0007669"/>
    <property type="project" value="TreeGrafter"/>
</dbReference>
<proteinExistence type="inferred from homology"/>
<evidence type="ECO:0000313" key="5">
    <source>
        <dbReference type="Proteomes" id="UP000177486"/>
    </source>
</evidence>
<accession>A0A1G2EVS5</accession>
<feature type="active site" description="Proton acceptor" evidence="1">
    <location>
        <position position="204"/>
    </location>
</feature>
<reference evidence="4 5" key="1">
    <citation type="journal article" date="2016" name="Nat. Commun.">
        <title>Thousands of microbial genomes shed light on interconnected biogeochemical processes in an aquifer system.</title>
        <authorList>
            <person name="Anantharaman K."/>
            <person name="Brown C.T."/>
            <person name="Hug L.A."/>
            <person name="Sharon I."/>
            <person name="Castelle C.J."/>
            <person name="Probst A.J."/>
            <person name="Thomas B.C."/>
            <person name="Singh A."/>
            <person name="Wilkins M.J."/>
            <person name="Karaoz U."/>
            <person name="Brodie E.L."/>
            <person name="Williams K.H."/>
            <person name="Hubbard S.S."/>
            <person name="Banfield J.F."/>
        </authorList>
    </citation>
    <scope>NUCLEOTIDE SEQUENCE [LARGE SCALE GENOMIC DNA]</scope>
</reference>
<evidence type="ECO:0008006" key="6">
    <source>
        <dbReference type="Google" id="ProtNLM"/>
    </source>
</evidence>
<evidence type="ECO:0000256" key="3">
    <source>
        <dbReference type="RuleBase" id="RU004508"/>
    </source>
</evidence>
<evidence type="ECO:0000313" key="4">
    <source>
        <dbReference type="EMBL" id="OGZ29904.1"/>
    </source>
</evidence>
<dbReference type="Gene3D" id="3.40.640.10">
    <property type="entry name" value="Type I PLP-dependent aspartate aminotransferase-like (Major domain)"/>
    <property type="match status" value="1"/>
</dbReference>
<dbReference type="InterPro" id="IPR015421">
    <property type="entry name" value="PyrdxlP-dep_Trfase_major"/>
</dbReference>
<evidence type="ECO:0000256" key="1">
    <source>
        <dbReference type="PIRSR" id="PIRSR000390-1"/>
    </source>
</evidence>
<dbReference type="GO" id="GO:0008483">
    <property type="term" value="F:transaminase activity"/>
    <property type="evidence" value="ECO:0007669"/>
    <property type="project" value="TreeGrafter"/>
</dbReference>
<dbReference type="InterPro" id="IPR000653">
    <property type="entry name" value="DegT/StrS_aminotransferase"/>
</dbReference>
<dbReference type="InterPro" id="IPR015424">
    <property type="entry name" value="PyrdxlP-dep_Trfase"/>
</dbReference>
<dbReference type="PANTHER" id="PTHR30244">
    <property type="entry name" value="TRANSAMINASE"/>
    <property type="match status" value="1"/>
</dbReference>
<dbReference type="CDD" id="cd00616">
    <property type="entry name" value="AHBA_syn"/>
    <property type="match status" value="1"/>
</dbReference>
<sequence length="387" mass="42826">MNDFQDNSEVVSSYQSYKARVGKEKIPCYEPSIGAEELALVTDVIKRNWLSEGKYTREFESQLAAICQRKYAVCFSNATAALISGMKSLGIKEGDEVIVPSFTHSADPNSIAVTGATPVFADIDEETLCLSAKTIDVVKTSRTKAVLFVSAYGNIGDLNEIENYTKKNNLFFINDCAPALFGTFKGKPIPAYGDFSVLSFFADKTITTGEGGMLLSDNLELINEANIFKHDGRKERGVDTIERKGYNFRITELQSAVGVAQLKKADFFVKRKKEILNMYKEKLAGVSDAKMFEFNPEGDIVPHRIVVFVPESADLISHLSSCGIGARTMFMPMHSQPAYGAQKEFLSTQKIFSRGVCLPSAPALSEQDISFVCDSVKDFYKKKKKNQ</sequence>